<dbReference type="EMBL" id="BARU01022616">
    <property type="protein sequence ID" value="GAH58864.1"/>
    <property type="molecule type" value="Genomic_DNA"/>
</dbReference>
<reference evidence="1" key="1">
    <citation type="journal article" date="2014" name="Front. Microbiol.">
        <title>High frequency of phylogenetically diverse reductive dehalogenase-homologous genes in deep subseafloor sedimentary metagenomes.</title>
        <authorList>
            <person name="Kawai M."/>
            <person name="Futagami T."/>
            <person name="Toyoda A."/>
            <person name="Takaki Y."/>
            <person name="Nishi S."/>
            <person name="Hori S."/>
            <person name="Arai W."/>
            <person name="Tsubouchi T."/>
            <person name="Morono Y."/>
            <person name="Uchiyama I."/>
            <person name="Ito T."/>
            <person name="Fujiyama A."/>
            <person name="Inagaki F."/>
            <person name="Takami H."/>
        </authorList>
    </citation>
    <scope>NUCLEOTIDE SEQUENCE</scope>
    <source>
        <strain evidence="1">Expedition CK06-06</strain>
    </source>
</reference>
<protein>
    <submittedName>
        <fullName evidence="1">Uncharacterized protein</fullName>
    </submittedName>
</protein>
<proteinExistence type="predicted"/>
<evidence type="ECO:0000313" key="1">
    <source>
        <dbReference type="EMBL" id="GAH58864.1"/>
    </source>
</evidence>
<organism evidence="1">
    <name type="scientific">marine sediment metagenome</name>
    <dbReference type="NCBI Taxonomy" id="412755"/>
    <lineage>
        <taxon>unclassified sequences</taxon>
        <taxon>metagenomes</taxon>
        <taxon>ecological metagenomes</taxon>
    </lineage>
</organism>
<accession>X1HYF6</accession>
<sequence length="39" mass="4341">MNFNRKKVIIRDMVMVPAITGVPLGDSDVATKVPQFRVP</sequence>
<dbReference type="AlphaFoldDB" id="X1HYF6"/>
<comment type="caution">
    <text evidence="1">The sequence shown here is derived from an EMBL/GenBank/DDBJ whole genome shotgun (WGS) entry which is preliminary data.</text>
</comment>
<name>X1HYF6_9ZZZZ</name>
<gene>
    <name evidence="1" type="ORF">S03H2_36811</name>
</gene>